<dbReference type="PANTHER" id="PTHR34975">
    <property type="entry name" value="SPORE GERMINATION PROTEIN A2"/>
    <property type="match status" value="1"/>
</dbReference>
<evidence type="ECO:0000256" key="2">
    <source>
        <dbReference type="ARBA" id="ARBA00007998"/>
    </source>
</evidence>
<feature type="transmembrane region" description="Helical" evidence="8">
    <location>
        <begin position="273"/>
        <end position="295"/>
    </location>
</feature>
<dbReference type="RefSeq" id="WP_190917401.1">
    <property type="nucleotide sequence ID" value="NZ_JACXIZ010000017.1"/>
</dbReference>
<organism evidence="9 10">
    <name type="scientific">Paenibacillus sabuli</name>
    <dbReference type="NCBI Taxonomy" id="2772509"/>
    <lineage>
        <taxon>Bacteria</taxon>
        <taxon>Bacillati</taxon>
        <taxon>Bacillota</taxon>
        <taxon>Bacilli</taxon>
        <taxon>Bacillales</taxon>
        <taxon>Paenibacillaceae</taxon>
        <taxon>Paenibacillus</taxon>
    </lineage>
</organism>
<feature type="transmembrane region" description="Helical" evidence="8">
    <location>
        <begin position="121"/>
        <end position="138"/>
    </location>
</feature>
<evidence type="ECO:0000256" key="8">
    <source>
        <dbReference type="SAM" id="Phobius"/>
    </source>
</evidence>
<dbReference type="Pfam" id="PF03845">
    <property type="entry name" value="Spore_permease"/>
    <property type="match status" value="1"/>
</dbReference>
<evidence type="ECO:0000256" key="7">
    <source>
        <dbReference type="ARBA" id="ARBA00023136"/>
    </source>
</evidence>
<reference evidence="9" key="1">
    <citation type="submission" date="2020-09" db="EMBL/GenBank/DDBJ databases">
        <title>A novel bacterium of genus Paenibacillus, isolated from South China Sea.</title>
        <authorList>
            <person name="Huang H."/>
            <person name="Mo K."/>
            <person name="Hu Y."/>
        </authorList>
    </citation>
    <scope>NUCLEOTIDE SEQUENCE</scope>
    <source>
        <strain evidence="9">IB182496</strain>
    </source>
</reference>
<keyword evidence="3" id="KW-0813">Transport</keyword>
<keyword evidence="5 8" id="KW-0812">Transmembrane</keyword>
<evidence type="ECO:0000256" key="1">
    <source>
        <dbReference type="ARBA" id="ARBA00004141"/>
    </source>
</evidence>
<dbReference type="GO" id="GO:0016020">
    <property type="term" value="C:membrane"/>
    <property type="evidence" value="ECO:0007669"/>
    <property type="project" value="UniProtKB-SubCell"/>
</dbReference>
<feature type="transmembrane region" description="Helical" evidence="8">
    <location>
        <begin position="183"/>
        <end position="205"/>
    </location>
</feature>
<name>A0A927BTY5_9BACL</name>
<dbReference type="Gene3D" id="1.20.1740.10">
    <property type="entry name" value="Amino acid/polyamine transporter I"/>
    <property type="match status" value="1"/>
</dbReference>
<feature type="transmembrane region" description="Helical" evidence="8">
    <location>
        <begin position="338"/>
        <end position="358"/>
    </location>
</feature>
<evidence type="ECO:0000313" key="10">
    <source>
        <dbReference type="Proteomes" id="UP000621560"/>
    </source>
</evidence>
<evidence type="ECO:0000313" key="9">
    <source>
        <dbReference type="EMBL" id="MBD2845620.1"/>
    </source>
</evidence>
<comment type="subcellular location">
    <subcellularLocation>
        <location evidence="1">Membrane</location>
        <topology evidence="1">Multi-pass membrane protein</topology>
    </subcellularLocation>
</comment>
<evidence type="ECO:0000256" key="5">
    <source>
        <dbReference type="ARBA" id="ARBA00022692"/>
    </source>
</evidence>
<dbReference type="AlphaFoldDB" id="A0A927BTY5"/>
<accession>A0A927BTY5</accession>
<sequence>MLDKGRIGLHQLTVLAILFTVGSSVLIAPSSLAYEAREDAWIAALLALVVGLLAVGLYNGLARLFPSATLVGMARLSLGRWLGGAVSWLYLGYFFMLSALVLRNIGDFMTTQVLPKTPIQFIHIFFLLVVVAGIRNGLEPFARAAEIFLPWVMLFFVTMVVLLPPEFHIENLQPVLGYGIKPVLRGTISLFSTPYTEVVLFLMIIPLVRKRDRSGKALLTGVLIGGLMLAIIALLSILVLGADLATKQAFPSYSLAKKISIGDFLERLEVVMAGIWFITIYFKLGLCFYASTMILGELTGASDVKPFYLPLGLSLLALSIVIYPNFAYFVTFASRVDFLYSLPFALGFPLLFWIGWLIRGRLG</sequence>
<evidence type="ECO:0000256" key="4">
    <source>
        <dbReference type="ARBA" id="ARBA00022544"/>
    </source>
</evidence>
<keyword evidence="4" id="KW-0309">Germination</keyword>
<comment type="similarity">
    <text evidence="2">Belongs to the amino acid-polyamine-organocation (APC) superfamily. Spore germination protein (SGP) (TC 2.A.3.9) family.</text>
</comment>
<dbReference type="NCBIfam" id="TIGR00912">
    <property type="entry name" value="2A0309"/>
    <property type="match status" value="1"/>
</dbReference>
<evidence type="ECO:0000256" key="6">
    <source>
        <dbReference type="ARBA" id="ARBA00022989"/>
    </source>
</evidence>
<dbReference type="InterPro" id="IPR004761">
    <property type="entry name" value="Spore_GerAB"/>
</dbReference>
<feature type="transmembrane region" description="Helical" evidence="8">
    <location>
        <begin position="307"/>
        <end position="326"/>
    </location>
</feature>
<keyword evidence="6 8" id="KW-1133">Transmembrane helix</keyword>
<feature type="transmembrane region" description="Helical" evidence="8">
    <location>
        <begin position="81"/>
        <end position="101"/>
    </location>
</feature>
<keyword evidence="10" id="KW-1185">Reference proteome</keyword>
<dbReference type="Proteomes" id="UP000621560">
    <property type="component" value="Unassembled WGS sequence"/>
</dbReference>
<gene>
    <name evidence="9" type="ORF">IDH44_10505</name>
</gene>
<feature type="transmembrane region" description="Helical" evidence="8">
    <location>
        <begin position="145"/>
        <end position="163"/>
    </location>
</feature>
<feature type="transmembrane region" description="Helical" evidence="8">
    <location>
        <begin position="12"/>
        <end position="34"/>
    </location>
</feature>
<feature type="transmembrane region" description="Helical" evidence="8">
    <location>
        <begin position="40"/>
        <end position="61"/>
    </location>
</feature>
<evidence type="ECO:0000256" key="3">
    <source>
        <dbReference type="ARBA" id="ARBA00022448"/>
    </source>
</evidence>
<proteinExistence type="inferred from homology"/>
<dbReference type="PANTHER" id="PTHR34975:SF2">
    <property type="entry name" value="SPORE GERMINATION PROTEIN A2"/>
    <property type="match status" value="1"/>
</dbReference>
<dbReference type="GO" id="GO:0009847">
    <property type="term" value="P:spore germination"/>
    <property type="evidence" value="ECO:0007669"/>
    <property type="project" value="InterPro"/>
</dbReference>
<dbReference type="EMBL" id="JACXIZ010000017">
    <property type="protein sequence ID" value="MBD2845620.1"/>
    <property type="molecule type" value="Genomic_DNA"/>
</dbReference>
<protein>
    <submittedName>
        <fullName evidence="9">Endospore germination permease</fullName>
    </submittedName>
</protein>
<keyword evidence="7 8" id="KW-0472">Membrane</keyword>
<feature type="transmembrane region" description="Helical" evidence="8">
    <location>
        <begin position="217"/>
        <end position="242"/>
    </location>
</feature>
<comment type="caution">
    <text evidence="9">The sequence shown here is derived from an EMBL/GenBank/DDBJ whole genome shotgun (WGS) entry which is preliminary data.</text>
</comment>